<evidence type="ECO:0000313" key="1">
    <source>
        <dbReference type="EMBL" id="KAF5569031.1"/>
    </source>
</evidence>
<comment type="caution">
    <text evidence="1">The sequence shown here is derived from an EMBL/GenBank/DDBJ whole genome shotgun (WGS) entry which is preliminary data.</text>
</comment>
<accession>A0A8H5NJN5</accession>
<evidence type="ECO:0008006" key="3">
    <source>
        <dbReference type="Google" id="ProtNLM"/>
    </source>
</evidence>
<keyword evidence="2" id="KW-1185">Reference proteome</keyword>
<proteinExistence type="predicted"/>
<dbReference type="AlphaFoldDB" id="A0A8H5NJN5"/>
<reference evidence="1 2" key="1">
    <citation type="submission" date="2020-05" db="EMBL/GenBank/DDBJ databases">
        <title>Identification and distribution of gene clusters putatively required for synthesis of sphingolipid metabolism inhibitors in phylogenetically diverse species of the filamentous fungus Fusarium.</title>
        <authorList>
            <person name="Kim H.-S."/>
            <person name="Busman M."/>
            <person name="Brown D.W."/>
            <person name="Divon H."/>
            <person name="Uhlig S."/>
            <person name="Proctor R.H."/>
        </authorList>
    </citation>
    <scope>NUCLEOTIDE SEQUENCE [LARGE SCALE GENOMIC DNA]</scope>
    <source>
        <strain evidence="1 2">NRRL 25211</strain>
    </source>
</reference>
<dbReference type="EMBL" id="JAAOAR010001275">
    <property type="protein sequence ID" value="KAF5569031.1"/>
    <property type="molecule type" value="Genomic_DNA"/>
</dbReference>
<evidence type="ECO:0000313" key="2">
    <source>
        <dbReference type="Proteomes" id="UP000544095"/>
    </source>
</evidence>
<organism evidence="1 2">
    <name type="scientific">Fusarium pseudoanthophilum</name>
    <dbReference type="NCBI Taxonomy" id="48495"/>
    <lineage>
        <taxon>Eukaryota</taxon>
        <taxon>Fungi</taxon>
        <taxon>Dikarya</taxon>
        <taxon>Ascomycota</taxon>
        <taxon>Pezizomycotina</taxon>
        <taxon>Sordariomycetes</taxon>
        <taxon>Hypocreomycetidae</taxon>
        <taxon>Hypocreales</taxon>
        <taxon>Nectriaceae</taxon>
        <taxon>Fusarium</taxon>
        <taxon>Fusarium fujikuroi species complex</taxon>
    </lineage>
</organism>
<protein>
    <recommendedName>
        <fullName evidence="3">F-box domain-containing protein</fullName>
    </recommendedName>
</protein>
<sequence length="532" mass="60288">MAHLSTPRLPNELLALIFGQFCLHCQHAYNESWDQRPLRPIESDRKLQQANAKPWYAIDRQALCSLSLTCRQFRDVAQSILYHEFVLGYGDSWYSDAYQWKDRLAPFIRTLARRPDLARLVKVIHISHHTLSTSVDEEQSRRNILLETASALGVNLPAAWKKRVEIRDSICLSDKFDWPDVYPIFSEFYLDDHPRMTEKQERQLRRAMTQKSMPGRRWMNAELVAMLLAHAPNIDIISIQSSPGWPTCGIAESSLPALGVTHLPVKRLDLGMLAGPIIKISDNLETLNLQGYIGNLGSEKIEMPCLKTLRITDGFLSAERLSNVLEGCTGGLVSFEYEAGQRRRQINDRTPDDAIFQLSDAIDSLQRHKSTLQILHLDLSARHRDIRRSRSGVNMRDFTALKHLWISILLLFPNPFPPTLGLPVNAAMSPADAEILVEFLPRSIVSLEIYHDSRRLVSNALHGLLAVKSDKFPLLKVVCGPGARGNLGQAFEAEGVSFNTSVHHLCRAKTYLQGLNTDSRLEFRDWDSDDEV</sequence>
<dbReference type="Proteomes" id="UP000544095">
    <property type="component" value="Unassembled WGS sequence"/>
</dbReference>
<gene>
    <name evidence="1" type="ORF">FPANT_13986</name>
</gene>
<name>A0A8H5NJN5_9HYPO</name>